<dbReference type="Proteomes" id="UP000504637">
    <property type="component" value="Unplaced"/>
</dbReference>
<feature type="domain" description="DUF8035" evidence="2">
    <location>
        <begin position="287"/>
        <end position="340"/>
    </location>
</feature>
<name>A0A6J3LV53_9PEZI</name>
<reference evidence="4" key="1">
    <citation type="submission" date="2020-01" db="EMBL/GenBank/DDBJ databases">
        <authorList>
            <consortium name="DOE Joint Genome Institute"/>
            <person name="Haridas S."/>
            <person name="Albert R."/>
            <person name="Binder M."/>
            <person name="Bloem J."/>
            <person name="Labutti K."/>
            <person name="Salamov A."/>
            <person name="Andreopoulos B."/>
            <person name="Baker S.E."/>
            <person name="Barry K."/>
            <person name="Bills G."/>
            <person name="Bluhm B.H."/>
            <person name="Cannon C."/>
            <person name="Castanera R."/>
            <person name="Culley D.E."/>
            <person name="Daum C."/>
            <person name="Ezra D."/>
            <person name="Gonzalez J.B."/>
            <person name="Henrissat B."/>
            <person name="Kuo A."/>
            <person name="Liang C."/>
            <person name="Lipzen A."/>
            <person name="Lutzoni F."/>
            <person name="Magnuson J."/>
            <person name="Mondo S."/>
            <person name="Nolan M."/>
            <person name="Ohm R."/>
            <person name="Pangilinan J."/>
            <person name="Park H.-J."/>
            <person name="Ramirez L."/>
            <person name="Alfaro M."/>
            <person name="Sun H."/>
            <person name="Tritt A."/>
            <person name="Yoshinaga Y."/>
            <person name="Zwiers L.-H."/>
            <person name="Turgeon B.G."/>
            <person name="Goodwin S.B."/>
            <person name="Spatafora J.W."/>
            <person name="Crous P.W."/>
            <person name="Grigoriev I.V."/>
        </authorList>
    </citation>
    <scope>NUCLEOTIDE SEQUENCE</scope>
    <source>
        <strain evidence="4">CBS 342.82</strain>
    </source>
</reference>
<protein>
    <recommendedName>
        <fullName evidence="2">DUF8035 domain-containing protein</fullName>
    </recommendedName>
</protein>
<evidence type="ECO:0000313" key="4">
    <source>
        <dbReference type="RefSeq" id="XP_033456681.1"/>
    </source>
</evidence>
<dbReference type="RefSeq" id="XP_033456681.1">
    <property type="nucleotide sequence ID" value="XM_033608863.1"/>
</dbReference>
<dbReference type="InterPro" id="IPR058348">
    <property type="entry name" value="DUF8035"/>
</dbReference>
<feature type="compositionally biased region" description="Low complexity" evidence="1">
    <location>
        <begin position="202"/>
        <end position="213"/>
    </location>
</feature>
<accession>A0A6J3LV53</accession>
<feature type="region of interest" description="Disordered" evidence="1">
    <location>
        <begin position="343"/>
        <end position="379"/>
    </location>
</feature>
<feature type="compositionally biased region" description="Basic and acidic residues" evidence="1">
    <location>
        <begin position="367"/>
        <end position="379"/>
    </location>
</feature>
<reference evidence="4" key="2">
    <citation type="submission" date="2020-04" db="EMBL/GenBank/DDBJ databases">
        <authorList>
            <consortium name="NCBI Genome Project"/>
        </authorList>
    </citation>
    <scope>NUCLEOTIDE SEQUENCE</scope>
    <source>
        <strain evidence="4">CBS 342.82</strain>
    </source>
</reference>
<feature type="compositionally biased region" description="Basic and acidic residues" evidence="1">
    <location>
        <begin position="190"/>
        <end position="201"/>
    </location>
</feature>
<sequence length="590" mass="69033">MSRAREDDLAYGELPQRWDRARFERFGRDGGGGGGRYEEDIRVVERDRPGRTEILIAERERSRPPAGGKYEERDRFYEDEKYTSRPRRRTDRELFGDIDPRELVSGAMTTYRKPRDELDIERRRDFSRPGLLRRQSSLDTFDRRSTRYERDEYRVPPYVPVPLPIRRRDDDDYREVEIRRERSVHRREKSKKEETRSRRDSTSSSSSSSSSDRATTVISKTSRKSKAKSSKAPSVHEETRAPTVISKARSRAGSVRESIHLETEIRAPSVRETAIIEESVREERQFKKGKTRMPKRMVAVEAILDLGYAFDEEDNFFVLRVALEKEQIDEVIRVSEVYRNGEKHRYNNEDKRSHAPTPAPMPPPPMGDRDRSRTREEITRTEWINPPTVIAERLVDDRRSRRALSPGINSSISRQISRSRSQAPTYYDETQIRIEEVSPSRGHRDETNIRIQEVSPSRGRREHHHSGAILEVREPSRHHRHRSSGGGELILAERNNFRSDRDIDAEIRQLELERKALIVERQPEDKLALAVRRRRASAGEEDLKAIEWFGRVRPVREVVALGGLEDQSPRTQIRIERDRKGRMALVRHAR</sequence>
<reference evidence="4" key="3">
    <citation type="submission" date="2025-08" db="UniProtKB">
        <authorList>
            <consortium name="RefSeq"/>
        </authorList>
    </citation>
    <scope>IDENTIFICATION</scope>
    <source>
        <strain evidence="4">CBS 342.82</strain>
    </source>
</reference>
<feature type="region of interest" description="Disordered" evidence="1">
    <location>
        <begin position="54"/>
        <end position="146"/>
    </location>
</feature>
<dbReference type="GeneID" id="54366664"/>
<evidence type="ECO:0000313" key="3">
    <source>
        <dbReference type="Proteomes" id="UP000504637"/>
    </source>
</evidence>
<dbReference type="OrthoDB" id="5428245at2759"/>
<feature type="compositionally biased region" description="Basic and acidic residues" evidence="1">
    <location>
        <begin position="113"/>
        <end position="127"/>
    </location>
</feature>
<gene>
    <name evidence="4" type="ORF">K489DRAFT_71583</name>
</gene>
<dbReference type="Pfam" id="PF26118">
    <property type="entry name" value="DUF8035"/>
    <property type="match status" value="1"/>
</dbReference>
<proteinExistence type="predicted"/>
<evidence type="ECO:0000256" key="1">
    <source>
        <dbReference type="SAM" id="MobiDB-lite"/>
    </source>
</evidence>
<feature type="compositionally biased region" description="Basic and acidic residues" evidence="1">
    <location>
        <begin position="343"/>
        <end position="353"/>
    </location>
</feature>
<evidence type="ECO:0000259" key="2">
    <source>
        <dbReference type="Pfam" id="PF26118"/>
    </source>
</evidence>
<feature type="compositionally biased region" description="Pro residues" evidence="1">
    <location>
        <begin position="357"/>
        <end position="366"/>
    </location>
</feature>
<keyword evidence="3" id="KW-1185">Reference proteome</keyword>
<dbReference type="AlphaFoldDB" id="A0A6J3LV53"/>
<organism evidence="4">
    <name type="scientific">Dissoconium aciculare CBS 342.82</name>
    <dbReference type="NCBI Taxonomy" id="1314786"/>
    <lineage>
        <taxon>Eukaryota</taxon>
        <taxon>Fungi</taxon>
        <taxon>Dikarya</taxon>
        <taxon>Ascomycota</taxon>
        <taxon>Pezizomycotina</taxon>
        <taxon>Dothideomycetes</taxon>
        <taxon>Dothideomycetidae</taxon>
        <taxon>Mycosphaerellales</taxon>
        <taxon>Dissoconiaceae</taxon>
        <taxon>Dissoconium</taxon>
    </lineage>
</organism>
<feature type="region of interest" description="Disordered" evidence="1">
    <location>
        <begin position="182"/>
        <end position="252"/>
    </location>
</feature>
<feature type="compositionally biased region" description="Basic and acidic residues" evidence="1">
    <location>
        <begin position="54"/>
        <end position="83"/>
    </location>
</feature>
<feature type="compositionally biased region" description="Basic and acidic residues" evidence="1">
    <location>
        <begin position="90"/>
        <end position="102"/>
    </location>
</feature>